<name>A0A0F9K7X6_9ZZZZ</name>
<accession>A0A0F9K7X6</accession>
<dbReference type="AlphaFoldDB" id="A0A0F9K7X6"/>
<dbReference type="EMBL" id="LAZR01008544">
    <property type="protein sequence ID" value="KKM78093.1"/>
    <property type="molecule type" value="Genomic_DNA"/>
</dbReference>
<sequence>MPTWTAFKTSLSDLRQQRADVVTAAVRSKPLASGWTITLTVRLISDEPEATLTISNPAGKQVNLIEDIPADELGKYALAKSKVEDWLANLASDVTL</sequence>
<protein>
    <submittedName>
        <fullName evidence="1">Uncharacterized protein</fullName>
    </submittedName>
</protein>
<comment type="caution">
    <text evidence="1">The sequence shown here is derived from an EMBL/GenBank/DDBJ whole genome shotgun (WGS) entry which is preliminary data.</text>
</comment>
<gene>
    <name evidence="1" type="ORF">LCGC14_1363490</name>
</gene>
<organism evidence="1">
    <name type="scientific">marine sediment metagenome</name>
    <dbReference type="NCBI Taxonomy" id="412755"/>
    <lineage>
        <taxon>unclassified sequences</taxon>
        <taxon>metagenomes</taxon>
        <taxon>ecological metagenomes</taxon>
    </lineage>
</organism>
<reference evidence="1" key="1">
    <citation type="journal article" date="2015" name="Nature">
        <title>Complex archaea that bridge the gap between prokaryotes and eukaryotes.</title>
        <authorList>
            <person name="Spang A."/>
            <person name="Saw J.H."/>
            <person name="Jorgensen S.L."/>
            <person name="Zaremba-Niedzwiedzka K."/>
            <person name="Martijn J."/>
            <person name="Lind A.E."/>
            <person name="van Eijk R."/>
            <person name="Schleper C."/>
            <person name="Guy L."/>
            <person name="Ettema T.J."/>
        </authorList>
    </citation>
    <scope>NUCLEOTIDE SEQUENCE</scope>
</reference>
<evidence type="ECO:0000313" key="1">
    <source>
        <dbReference type="EMBL" id="KKM78093.1"/>
    </source>
</evidence>
<proteinExistence type="predicted"/>